<accession>A0A1M5ZX30</accession>
<dbReference type="PANTHER" id="PTHR33121">
    <property type="entry name" value="CYCLIC DI-GMP PHOSPHODIESTERASE PDEF"/>
    <property type="match status" value="1"/>
</dbReference>
<dbReference type="GO" id="GO:0071111">
    <property type="term" value="F:cyclic-guanylate-specific phosphodiesterase activity"/>
    <property type="evidence" value="ECO:0007669"/>
    <property type="project" value="UniProtKB-EC"/>
</dbReference>
<feature type="domain" description="EAL" evidence="1">
    <location>
        <begin position="375"/>
        <end position="628"/>
    </location>
</feature>
<dbReference type="Proteomes" id="UP000184608">
    <property type="component" value="Unassembled WGS sequence"/>
</dbReference>
<dbReference type="SUPFAM" id="SSF55073">
    <property type="entry name" value="Nucleotide cyclase"/>
    <property type="match status" value="1"/>
</dbReference>
<dbReference type="Pfam" id="PF00990">
    <property type="entry name" value="GGDEF"/>
    <property type="match status" value="1"/>
</dbReference>
<dbReference type="SUPFAM" id="SSF141868">
    <property type="entry name" value="EAL domain-like"/>
    <property type="match status" value="1"/>
</dbReference>
<dbReference type="CDD" id="cd01948">
    <property type="entry name" value="EAL"/>
    <property type="match status" value="1"/>
</dbReference>
<dbReference type="STRING" id="1216006.VA7868_03358"/>
<dbReference type="PANTHER" id="PTHR33121:SF71">
    <property type="entry name" value="OXYGEN SENSOR PROTEIN DOSP"/>
    <property type="match status" value="1"/>
</dbReference>
<dbReference type="RefSeq" id="WP_073604985.1">
    <property type="nucleotide sequence ID" value="NZ_FQXZ01000039.1"/>
</dbReference>
<evidence type="ECO:0000313" key="2">
    <source>
        <dbReference type="EMBL" id="SHI28718.1"/>
    </source>
</evidence>
<name>A0A1M5ZX30_9VIBR</name>
<gene>
    <name evidence="2" type="primary">gmr_3</name>
    <name evidence="2" type="ORF">VA7868_03358</name>
</gene>
<keyword evidence="2" id="KW-0378">Hydrolase</keyword>
<dbReference type="InterPro" id="IPR029787">
    <property type="entry name" value="Nucleotide_cyclase"/>
</dbReference>
<dbReference type="InterPro" id="IPR035919">
    <property type="entry name" value="EAL_sf"/>
</dbReference>
<evidence type="ECO:0000313" key="3">
    <source>
        <dbReference type="Proteomes" id="UP000184608"/>
    </source>
</evidence>
<sequence length="638" mass="72825">MLSINVDGLVVPETFLDSWRNIVHLTTDFLQLSSAAIYVCRNNDQAEELCRYVSQDRCAQMTSESVIPFVHIVMKSHQSLWFPDSGGQKSDEGNDNEGTTHLVSEPVSTVSMAGAFPLFWPTRQLFGVLVVVDDQHKTLTENESLLLNNYHHTIESHLASIYQQAEIHHLNQHVEQYQNLDFKNLTDFLCKEIDRRKVVEQQLRYHKHYDSGTGFLNRFSLDMKLRNLLSVNQQEFGVIYIGFKNAYLLQSQFGYQAWDEVLKQYRKQIALIDSQFRITTGRPNSTDLVLIVESDQLISDLETICHALAEQSQTEIQVQKHSFPLRSFAGVSTASEGQTSVALVEDAFSAMLSCKESGDHWTYSSELLAKSPLRIHQLENFLYNAVKNENMLLYFQPKVCPDTYQWQGAEALLRWQHPVLGDISNETLIHLAEKNGLIFEIGSFVLHAAIRKASQWRHDAPVFKIAVNISAKQLCDIRLVEQVKKYLKEFHLPARFLEIEVTESALITDEVMAREVLERLHALGITLSLDDFGTGYASFSYLKKYPFDCIKIDKSFIHSIEHNDKDREIVRSIIQIAGKLDLQVIAEGIETPAQEQFAISEGCSFCQGFLYGRPMPSHEFEKKLIKQKQVLSGCHSPN</sequence>
<dbReference type="OrthoDB" id="9804951at2"/>
<proteinExistence type="predicted"/>
<dbReference type="EC" id="3.1.4.52" evidence="2"/>
<dbReference type="EMBL" id="FQXZ01000039">
    <property type="protein sequence ID" value="SHI28718.1"/>
    <property type="molecule type" value="Genomic_DNA"/>
</dbReference>
<dbReference type="InterPro" id="IPR043128">
    <property type="entry name" value="Rev_trsase/Diguanyl_cyclase"/>
</dbReference>
<keyword evidence="3" id="KW-1185">Reference proteome</keyword>
<dbReference type="AlphaFoldDB" id="A0A1M5ZX30"/>
<dbReference type="Pfam" id="PF00563">
    <property type="entry name" value="EAL"/>
    <property type="match status" value="1"/>
</dbReference>
<evidence type="ECO:0000259" key="1">
    <source>
        <dbReference type="PROSITE" id="PS50883"/>
    </source>
</evidence>
<reference evidence="2 3" key="1">
    <citation type="submission" date="2016-11" db="EMBL/GenBank/DDBJ databases">
        <authorList>
            <person name="Jaros S."/>
            <person name="Januszkiewicz K."/>
            <person name="Wedrychowicz H."/>
        </authorList>
    </citation>
    <scope>NUCLEOTIDE SEQUENCE [LARGE SCALE GENOMIC DNA]</scope>
    <source>
        <strain evidence="2 3">CECT 7868</strain>
    </source>
</reference>
<dbReference type="SMART" id="SM00267">
    <property type="entry name" value="GGDEF"/>
    <property type="match status" value="1"/>
</dbReference>
<dbReference type="InterPro" id="IPR050706">
    <property type="entry name" value="Cyclic-di-GMP_PDE-like"/>
</dbReference>
<dbReference type="InterPro" id="IPR001633">
    <property type="entry name" value="EAL_dom"/>
</dbReference>
<dbReference type="InterPro" id="IPR000160">
    <property type="entry name" value="GGDEF_dom"/>
</dbReference>
<dbReference type="Gene3D" id="3.20.20.450">
    <property type="entry name" value="EAL domain"/>
    <property type="match status" value="1"/>
</dbReference>
<dbReference type="Gene3D" id="3.30.70.270">
    <property type="match status" value="1"/>
</dbReference>
<dbReference type="PROSITE" id="PS50883">
    <property type="entry name" value="EAL"/>
    <property type="match status" value="1"/>
</dbReference>
<dbReference type="SMART" id="SM00052">
    <property type="entry name" value="EAL"/>
    <property type="match status" value="1"/>
</dbReference>
<organism evidence="2 3">
    <name type="scientific">Vibrio aerogenes CECT 7868</name>
    <dbReference type="NCBI Taxonomy" id="1216006"/>
    <lineage>
        <taxon>Bacteria</taxon>
        <taxon>Pseudomonadati</taxon>
        <taxon>Pseudomonadota</taxon>
        <taxon>Gammaproteobacteria</taxon>
        <taxon>Vibrionales</taxon>
        <taxon>Vibrionaceae</taxon>
        <taxon>Vibrio</taxon>
    </lineage>
</organism>
<protein>
    <submittedName>
        <fullName evidence="2">Cyclic di-GMP phosphodiesterase Gmr</fullName>
        <ecNumber evidence="2">3.1.4.52</ecNumber>
    </submittedName>
</protein>